<evidence type="ECO:0000313" key="1">
    <source>
        <dbReference type="EMBL" id="SVA37979.1"/>
    </source>
</evidence>
<reference evidence="1" key="1">
    <citation type="submission" date="2018-05" db="EMBL/GenBank/DDBJ databases">
        <authorList>
            <person name="Lanie J.A."/>
            <person name="Ng W.-L."/>
            <person name="Kazmierczak K.M."/>
            <person name="Andrzejewski T.M."/>
            <person name="Davidsen T.M."/>
            <person name="Wayne K.J."/>
            <person name="Tettelin H."/>
            <person name="Glass J.I."/>
            <person name="Rusch D."/>
            <person name="Podicherti R."/>
            <person name="Tsui H.-C.T."/>
            <person name="Winkler M.E."/>
        </authorList>
    </citation>
    <scope>NUCLEOTIDE SEQUENCE</scope>
</reference>
<sequence>MRTQHSVVTGVLCCVVLVGAGSALAQSQRTMRPVIRGTEYAATSMKAPATAAAMRILDAGGNAFDA</sequence>
<dbReference type="SUPFAM" id="SSF56235">
    <property type="entry name" value="N-terminal nucleophile aminohydrolases (Ntn hydrolases)"/>
    <property type="match status" value="1"/>
</dbReference>
<gene>
    <name evidence="1" type="ORF">METZ01_LOCUS90833</name>
</gene>
<protein>
    <recommendedName>
        <fullName evidence="2">Gamma-glutamyltransferase</fullName>
    </recommendedName>
</protein>
<dbReference type="EMBL" id="UINC01008439">
    <property type="protein sequence ID" value="SVA37979.1"/>
    <property type="molecule type" value="Genomic_DNA"/>
</dbReference>
<feature type="non-terminal residue" evidence="1">
    <location>
        <position position="66"/>
    </location>
</feature>
<accession>A0A381VC81</accession>
<name>A0A381VC81_9ZZZZ</name>
<dbReference type="AlphaFoldDB" id="A0A381VC81"/>
<organism evidence="1">
    <name type="scientific">marine metagenome</name>
    <dbReference type="NCBI Taxonomy" id="408172"/>
    <lineage>
        <taxon>unclassified sequences</taxon>
        <taxon>metagenomes</taxon>
        <taxon>ecological metagenomes</taxon>
    </lineage>
</organism>
<dbReference type="InterPro" id="IPR029055">
    <property type="entry name" value="Ntn_hydrolases_N"/>
</dbReference>
<proteinExistence type="predicted"/>
<evidence type="ECO:0008006" key="2">
    <source>
        <dbReference type="Google" id="ProtNLM"/>
    </source>
</evidence>